<dbReference type="EMBL" id="HBHK01011554">
    <property type="protein sequence ID" value="CAD9681322.1"/>
    <property type="molecule type" value="Transcribed_RNA"/>
</dbReference>
<dbReference type="GO" id="GO:0006457">
    <property type="term" value="P:protein folding"/>
    <property type="evidence" value="ECO:0007669"/>
    <property type="project" value="TreeGrafter"/>
</dbReference>
<dbReference type="PANTHER" id="PTHR20922">
    <property type="entry name" value="DNL-TYPE ZINC FINGER PROTEIN"/>
    <property type="match status" value="1"/>
</dbReference>
<dbReference type="InterPro" id="IPR007853">
    <property type="entry name" value="Znf_DNL-typ"/>
</dbReference>
<evidence type="ECO:0000256" key="4">
    <source>
        <dbReference type="PROSITE-ProRule" id="PRU00834"/>
    </source>
</evidence>
<dbReference type="PROSITE" id="PS51501">
    <property type="entry name" value="ZF_DNL"/>
    <property type="match status" value="1"/>
</dbReference>
<feature type="domain" description="DNL-type" evidence="5">
    <location>
        <begin position="33"/>
        <end position="123"/>
    </location>
</feature>
<keyword evidence="2 4" id="KW-0863">Zinc-finger</keyword>
<dbReference type="GO" id="GO:0005739">
    <property type="term" value="C:mitochondrion"/>
    <property type="evidence" value="ECO:0007669"/>
    <property type="project" value="TreeGrafter"/>
</dbReference>
<organism evidence="6">
    <name type="scientific">Mucochytrium quahogii</name>
    <dbReference type="NCBI Taxonomy" id="96639"/>
    <lineage>
        <taxon>Eukaryota</taxon>
        <taxon>Sar</taxon>
        <taxon>Stramenopiles</taxon>
        <taxon>Bigyra</taxon>
        <taxon>Labyrinthulomycetes</taxon>
        <taxon>Thraustochytrida</taxon>
        <taxon>Thraustochytriidae</taxon>
        <taxon>Mucochytrium</taxon>
    </lineage>
</organism>
<evidence type="ECO:0000256" key="3">
    <source>
        <dbReference type="ARBA" id="ARBA00022833"/>
    </source>
</evidence>
<evidence type="ECO:0000256" key="1">
    <source>
        <dbReference type="ARBA" id="ARBA00022723"/>
    </source>
</evidence>
<keyword evidence="3" id="KW-0862">Zinc</keyword>
<sequence>MLGRVFRRGFCDHSRLNEEVTQLLKERFKRKGKEENLMAIKFTCSYGGDCKRPDDRTSVKIFSKKSYEDGVVLLRCNCNHLHLFADNLGWFSDERLNIEDILEEKGEQVTKLENQSVVDIEPE</sequence>
<dbReference type="EMBL" id="HBHK01011553">
    <property type="protein sequence ID" value="CAD9681320.1"/>
    <property type="molecule type" value="Transcribed_RNA"/>
</dbReference>
<dbReference type="GO" id="GO:0030150">
    <property type="term" value="P:protein import into mitochondrial matrix"/>
    <property type="evidence" value="ECO:0007669"/>
    <property type="project" value="TreeGrafter"/>
</dbReference>
<evidence type="ECO:0000256" key="2">
    <source>
        <dbReference type="ARBA" id="ARBA00022771"/>
    </source>
</evidence>
<keyword evidence="1" id="KW-0479">Metal-binding</keyword>
<gene>
    <name evidence="6" type="ORF">QSP1433_LOCUS7240</name>
    <name evidence="7" type="ORF">QSP1433_LOCUS7241</name>
</gene>
<proteinExistence type="predicted"/>
<dbReference type="GO" id="GO:0050821">
    <property type="term" value="P:protein stabilization"/>
    <property type="evidence" value="ECO:0007669"/>
    <property type="project" value="TreeGrafter"/>
</dbReference>
<evidence type="ECO:0000259" key="5">
    <source>
        <dbReference type="PROSITE" id="PS51501"/>
    </source>
</evidence>
<name>A0A7S2WDA0_9STRA</name>
<evidence type="ECO:0000313" key="7">
    <source>
        <dbReference type="EMBL" id="CAD9681322.1"/>
    </source>
</evidence>
<dbReference type="AlphaFoldDB" id="A0A7S2WDA0"/>
<reference evidence="6" key="1">
    <citation type="submission" date="2021-01" db="EMBL/GenBank/DDBJ databases">
        <authorList>
            <person name="Corre E."/>
            <person name="Pelletier E."/>
            <person name="Niang G."/>
            <person name="Scheremetjew M."/>
            <person name="Finn R."/>
            <person name="Kale V."/>
            <person name="Holt S."/>
            <person name="Cochrane G."/>
            <person name="Meng A."/>
            <person name="Brown T."/>
            <person name="Cohen L."/>
        </authorList>
    </citation>
    <scope>NUCLEOTIDE SEQUENCE</scope>
    <source>
        <strain evidence="6">NY070348D</strain>
    </source>
</reference>
<dbReference type="GO" id="GO:0008270">
    <property type="term" value="F:zinc ion binding"/>
    <property type="evidence" value="ECO:0007669"/>
    <property type="project" value="UniProtKB-KW"/>
</dbReference>
<dbReference type="Pfam" id="PF05180">
    <property type="entry name" value="zf-DNL"/>
    <property type="match status" value="1"/>
</dbReference>
<protein>
    <recommendedName>
        <fullName evidence="5">DNL-type domain-containing protein</fullName>
    </recommendedName>
</protein>
<accession>A0A7S2WDA0</accession>
<dbReference type="PANTHER" id="PTHR20922:SF13">
    <property type="entry name" value="DNL-TYPE ZINC FINGER PROTEIN"/>
    <property type="match status" value="1"/>
</dbReference>
<dbReference type="GO" id="GO:0051087">
    <property type="term" value="F:protein-folding chaperone binding"/>
    <property type="evidence" value="ECO:0007669"/>
    <property type="project" value="TreeGrafter"/>
</dbReference>
<evidence type="ECO:0000313" key="6">
    <source>
        <dbReference type="EMBL" id="CAD9681320.1"/>
    </source>
</evidence>
<dbReference type="InterPro" id="IPR024158">
    <property type="entry name" value="Mt_import_TIM15"/>
</dbReference>